<accession>A0A1A6BKD6</accession>
<reference evidence="1 2" key="1">
    <citation type="submission" date="2016-06" db="EMBL/GenBank/DDBJ databases">
        <authorList>
            <person name="Kjaerup R.B."/>
            <person name="Dalgaard T.S."/>
            <person name="Juul-Madsen H.R."/>
        </authorList>
    </citation>
    <scope>NUCLEOTIDE SEQUENCE [LARGE SCALE GENOMIC DNA]</scope>
    <source>
        <strain evidence="1 2">1245752.6</strain>
    </source>
</reference>
<dbReference type="Proteomes" id="UP000093757">
    <property type="component" value="Unassembled WGS sequence"/>
</dbReference>
<evidence type="ECO:0000313" key="1">
    <source>
        <dbReference type="EMBL" id="OBS02785.1"/>
    </source>
</evidence>
<gene>
    <name evidence="1" type="ORF">A9W98_13085</name>
</gene>
<name>A0A1A6BKD6_MYCGO</name>
<dbReference type="AlphaFoldDB" id="A0A1A6BKD6"/>
<organism evidence="1 2">
    <name type="scientific">Mycobacterium gordonae</name>
    <dbReference type="NCBI Taxonomy" id="1778"/>
    <lineage>
        <taxon>Bacteria</taxon>
        <taxon>Bacillati</taxon>
        <taxon>Actinomycetota</taxon>
        <taxon>Actinomycetes</taxon>
        <taxon>Mycobacteriales</taxon>
        <taxon>Mycobacteriaceae</taxon>
        <taxon>Mycobacterium</taxon>
    </lineage>
</organism>
<protein>
    <submittedName>
        <fullName evidence="1">Uncharacterized protein</fullName>
    </submittedName>
</protein>
<proteinExistence type="predicted"/>
<sequence length="276" mass="30793">MTESVMPKLTNVRAMIDNAERQGFLVNNDLSVAWTRPAGISDAAAEKFQEATLQFTRQIRDAAQEWWAAELQVSNQMNHDGYTLGSSSFDEGLRTSKPRYRLIDRTWKQDPTPPPEHPISRQQAAAGLQDVDRRIWEHNHIEKPLIESLPANDPRRTDFHIDTELLNQEKRQYLDILPKQHPPTSVIGPGGVNLPGVPPGLISDTPAKSGQGWIYPIPPNQPGIDPRVVSIRVMESNSGYPNGYLNYLNAAGQEVDPFTGRTVPPSDPFAHIPISN</sequence>
<evidence type="ECO:0000313" key="2">
    <source>
        <dbReference type="Proteomes" id="UP000093757"/>
    </source>
</evidence>
<comment type="caution">
    <text evidence="1">The sequence shown here is derived from an EMBL/GenBank/DDBJ whole genome shotgun (WGS) entry which is preliminary data.</text>
</comment>
<dbReference type="EMBL" id="MAEM01000144">
    <property type="protein sequence ID" value="OBS02785.1"/>
    <property type="molecule type" value="Genomic_DNA"/>
</dbReference>